<proteinExistence type="inferred from homology"/>
<keyword evidence="3" id="KW-0159">Chromosome partition</keyword>
<dbReference type="InterPro" id="IPR003115">
    <property type="entry name" value="ParB_N"/>
</dbReference>
<evidence type="ECO:0000313" key="6">
    <source>
        <dbReference type="EMBL" id="EFL95438.1"/>
    </source>
</evidence>
<dbReference type="GO" id="GO:0005694">
    <property type="term" value="C:chromosome"/>
    <property type="evidence" value="ECO:0007669"/>
    <property type="project" value="TreeGrafter"/>
</dbReference>
<evidence type="ECO:0000256" key="1">
    <source>
        <dbReference type="ARBA" id="ARBA00004453"/>
    </source>
</evidence>
<dbReference type="InterPro" id="IPR041468">
    <property type="entry name" value="HTH_ParB/Spo0J"/>
</dbReference>
<dbReference type="GO" id="GO:0007059">
    <property type="term" value="P:chromosome segregation"/>
    <property type="evidence" value="ECO:0007669"/>
    <property type="project" value="UniProtKB-KW"/>
</dbReference>
<name>E0NGX8_PEDAC</name>
<dbReference type="Gene3D" id="3.90.1530.30">
    <property type="match status" value="1"/>
</dbReference>
<dbReference type="GO" id="GO:0003677">
    <property type="term" value="F:DNA binding"/>
    <property type="evidence" value="ECO:0007669"/>
    <property type="project" value="UniProtKB-KW"/>
</dbReference>
<dbReference type="SUPFAM" id="SSF109709">
    <property type="entry name" value="KorB DNA-binding domain-like"/>
    <property type="match status" value="1"/>
</dbReference>
<dbReference type="Proteomes" id="UP000004470">
    <property type="component" value="Unassembled WGS sequence"/>
</dbReference>
<dbReference type="InterPro" id="IPR004437">
    <property type="entry name" value="ParB/RepB/Spo0J"/>
</dbReference>
<dbReference type="SUPFAM" id="SSF110849">
    <property type="entry name" value="ParB/Sulfiredoxin"/>
    <property type="match status" value="1"/>
</dbReference>
<comment type="similarity">
    <text evidence="2">Belongs to the ParB family.</text>
</comment>
<dbReference type="FunFam" id="3.90.1530.30:FF:000001">
    <property type="entry name" value="Chromosome partitioning protein ParB"/>
    <property type="match status" value="1"/>
</dbReference>
<evidence type="ECO:0000256" key="2">
    <source>
        <dbReference type="ARBA" id="ARBA00006295"/>
    </source>
</evidence>
<dbReference type="HOGENOM" id="CLU_023853_0_0_9"/>
<gene>
    <name evidence="6" type="primary">spoOJ</name>
    <name evidence="6" type="ORF">HMPREF0623_1175</name>
</gene>
<dbReference type="PANTHER" id="PTHR33375:SF1">
    <property type="entry name" value="CHROMOSOME-PARTITIONING PROTEIN PARB-RELATED"/>
    <property type="match status" value="1"/>
</dbReference>
<organism evidence="6 7">
    <name type="scientific">Pediococcus acidilactici DSM 20284</name>
    <dbReference type="NCBI Taxonomy" id="862514"/>
    <lineage>
        <taxon>Bacteria</taxon>
        <taxon>Bacillati</taxon>
        <taxon>Bacillota</taxon>
        <taxon>Bacilli</taxon>
        <taxon>Lactobacillales</taxon>
        <taxon>Lactobacillaceae</taxon>
        <taxon>Pediococcus</taxon>
        <taxon>Pediococcus acidilactici group</taxon>
    </lineage>
</organism>
<dbReference type="PROSITE" id="PS50943">
    <property type="entry name" value="HTH_CROC1"/>
    <property type="match status" value="1"/>
</dbReference>
<comment type="subcellular location">
    <subcellularLocation>
        <location evidence="1">Cytoplasm</location>
        <location evidence="1">Nucleoid</location>
    </subcellularLocation>
</comment>
<dbReference type="GO" id="GO:0045881">
    <property type="term" value="P:positive regulation of sporulation resulting in formation of a cellular spore"/>
    <property type="evidence" value="ECO:0007669"/>
    <property type="project" value="TreeGrafter"/>
</dbReference>
<dbReference type="InterPro" id="IPR001387">
    <property type="entry name" value="Cro/C1-type_HTH"/>
</dbReference>
<dbReference type="SMART" id="SM00470">
    <property type="entry name" value="ParB"/>
    <property type="match status" value="1"/>
</dbReference>
<dbReference type="Pfam" id="PF17762">
    <property type="entry name" value="HTH_ParB"/>
    <property type="match status" value="1"/>
</dbReference>
<dbReference type="eggNOG" id="COG1475">
    <property type="taxonomic scope" value="Bacteria"/>
</dbReference>
<dbReference type="PANTHER" id="PTHR33375">
    <property type="entry name" value="CHROMOSOME-PARTITIONING PROTEIN PARB-RELATED"/>
    <property type="match status" value="1"/>
</dbReference>
<dbReference type="InterPro" id="IPR057240">
    <property type="entry name" value="ParB_dimer_C"/>
</dbReference>
<keyword evidence="7" id="KW-1185">Reference proteome</keyword>
<evidence type="ECO:0000256" key="4">
    <source>
        <dbReference type="ARBA" id="ARBA00023125"/>
    </source>
</evidence>
<dbReference type="Pfam" id="PF02195">
    <property type="entry name" value="ParB_N"/>
    <property type="match status" value="1"/>
</dbReference>
<evidence type="ECO:0000259" key="5">
    <source>
        <dbReference type="PROSITE" id="PS50943"/>
    </source>
</evidence>
<dbReference type="GO" id="GO:0009295">
    <property type="term" value="C:nucleoid"/>
    <property type="evidence" value="ECO:0007669"/>
    <property type="project" value="UniProtKB-SubCell"/>
</dbReference>
<dbReference type="EMBL" id="AEEG01000004">
    <property type="protein sequence ID" value="EFL95438.1"/>
    <property type="molecule type" value="Genomic_DNA"/>
</dbReference>
<evidence type="ECO:0000256" key="3">
    <source>
        <dbReference type="ARBA" id="ARBA00022829"/>
    </source>
</evidence>
<dbReference type="CDD" id="cd16393">
    <property type="entry name" value="SPO0J_N"/>
    <property type="match status" value="1"/>
</dbReference>
<dbReference type="Pfam" id="PF23552">
    <property type="entry name" value="ParB_C"/>
    <property type="match status" value="1"/>
</dbReference>
<dbReference type="Gene3D" id="1.10.10.2830">
    <property type="match status" value="1"/>
</dbReference>
<dbReference type="InterPro" id="IPR050336">
    <property type="entry name" value="Chromosome_partition/occlusion"/>
</dbReference>
<dbReference type="RefSeq" id="WP_002832535.1">
    <property type="nucleotide sequence ID" value="NZ_GL397067.1"/>
</dbReference>
<dbReference type="AlphaFoldDB" id="E0NGX8"/>
<evidence type="ECO:0000313" key="7">
    <source>
        <dbReference type="Proteomes" id="UP000004470"/>
    </source>
</evidence>
<dbReference type="FunFam" id="1.10.10.2830:FF:000001">
    <property type="entry name" value="Chromosome partitioning protein ParB"/>
    <property type="match status" value="1"/>
</dbReference>
<dbReference type="InterPro" id="IPR036086">
    <property type="entry name" value="ParB/Sulfiredoxin_sf"/>
</dbReference>
<dbReference type="NCBIfam" id="TIGR00180">
    <property type="entry name" value="parB_part"/>
    <property type="match status" value="1"/>
</dbReference>
<protein>
    <submittedName>
        <fullName evidence="6">ParB-like protein</fullName>
    </submittedName>
</protein>
<accession>E0NGX8</accession>
<reference evidence="6" key="1">
    <citation type="submission" date="2010-07" db="EMBL/GenBank/DDBJ databases">
        <authorList>
            <person name="Muzny D."/>
            <person name="Qin X."/>
            <person name="Deng J."/>
            <person name="Jiang H."/>
            <person name="Liu Y."/>
            <person name="Qu J."/>
            <person name="Song X.-Z."/>
            <person name="Zhang L."/>
            <person name="Thornton R."/>
            <person name="Coyle M."/>
            <person name="Francisco L."/>
            <person name="Jackson L."/>
            <person name="Javaid M."/>
            <person name="Korchina V."/>
            <person name="Kovar C."/>
            <person name="Mata R."/>
            <person name="Mathew T."/>
            <person name="Ngo R."/>
            <person name="Nguyen L."/>
            <person name="Nguyen N."/>
            <person name="Okwuonu G."/>
            <person name="Ongeri F."/>
            <person name="Pham C."/>
            <person name="Simmons D."/>
            <person name="Wilczek-Boney K."/>
            <person name="Hale W."/>
            <person name="Jakkamsetti A."/>
            <person name="Pham P."/>
            <person name="Ruth R."/>
            <person name="San Lucas F."/>
            <person name="Warren J."/>
            <person name="Zhang J."/>
            <person name="Zhao Z."/>
            <person name="Zhou C."/>
            <person name="Zhu D."/>
            <person name="Lee S."/>
            <person name="Bess C."/>
            <person name="Blankenburg K."/>
            <person name="Forbes L."/>
            <person name="Fu Q."/>
            <person name="Gubbala S."/>
            <person name="Hirani K."/>
            <person name="Jayaseelan J.C."/>
            <person name="Lara F."/>
            <person name="Munidasa M."/>
            <person name="Palculict T."/>
            <person name="Patil S."/>
            <person name="Pu L.-L."/>
            <person name="Saada N."/>
            <person name="Tang L."/>
            <person name="Weissenberger G."/>
            <person name="Zhu Y."/>
            <person name="Hemphill L."/>
            <person name="Shang Y."/>
            <person name="Youmans B."/>
            <person name="Ayvaz T."/>
            <person name="Ross M."/>
            <person name="Santibanez J."/>
            <person name="Aqrawi P."/>
            <person name="Gross S."/>
            <person name="Joshi V."/>
            <person name="Fowler G."/>
            <person name="Nazareth L."/>
            <person name="Reid J."/>
            <person name="Worley K."/>
            <person name="Petrosino J."/>
            <person name="Highlander S."/>
            <person name="Gibbs R."/>
        </authorList>
    </citation>
    <scope>NUCLEOTIDE SEQUENCE [LARGE SCALE GENOMIC DNA]</scope>
    <source>
        <strain evidence="6">DSM 20284</strain>
    </source>
</reference>
<keyword evidence="4" id="KW-0238">DNA-binding</keyword>
<sequence length="282" mass="32362">MNEKQLEIQLNVPENASYQMVEVDKIRPNPFQPRRIFDKKKLAELADSIRESGIFQPLVLRQPIAAIERYEIIAGERRYRASIIAGLTKVPAIIRDFSDETTREAAIVENLQREDLSPLEEAEAYQAMIQELGLTQAQVSQRLGKSRPYIANYLRLLGLPTMVKQLLQDGKLSMGQARTLLGLKQERQLEQMAQRTVKENLTVRQLEAMVNQINAAKTKKAKKLPQRRRSPFVREIENQLAERLGTKAVVLEKSKQKGKIEIDYESMQDLDRILEILNISID</sequence>
<comment type="caution">
    <text evidence="6">The sequence shown here is derived from an EMBL/GenBank/DDBJ whole genome shotgun (WGS) entry which is preliminary data.</text>
</comment>
<feature type="domain" description="HTH cro/C1-type" evidence="5">
    <location>
        <begin position="130"/>
        <end position="155"/>
    </location>
</feature>